<evidence type="ECO:0000259" key="10">
    <source>
        <dbReference type="Pfam" id="PF04324"/>
    </source>
</evidence>
<organism evidence="11 12">
    <name type="scientific">Oceanospirillum sediminis</name>
    <dbReference type="NCBI Taxonomy" id="2760088"/>
    <lineage>
        <taxon>Bacteria</taxon>
        <taxon>Pseudomonadati</taxon>
        <taxon>Pseudomonadota</taxon>
        <taxon>Gammaproteobacteria</taxon>
        <taxon>Oceanospirillales</taxon>
        <taxon>Oceanospirillaceae</taxon>
        <taxon>Oceanospirillum</taxon>
    </lineage>
</organism>
<evidence type="ECO:0000256" key="1">
    <source>
        <dbReference type="ARBA" id="ARBA00022448"/>
    </source>
</evidence>
<evidence type="ECO:0000256" key="4">
    <source>
        <dbReference type="ARBA" id="ARBA00022982"/>
    </source>
</evidence>
<dbReference type="AlphaFoldDB" id="A0A839INY3"/>
<name>A0A839INY3_9GAMM</name>
<keyword evidence="6" id="KW-0411">Iron-sulfur</keyword>
<protein>
    <recommendedName>
        <fullName evidence="8">Bacterioferritin-associated ferredoxin</fullName>
    </recommendedName>
</protein>
<accession>A0A839INY3</accession>
<dbReference type="Pfam" id="PF04324">
    <property type="entry name" value="Fer2_BFD"/>
    <property type="match status" value="1"/>
</dbReference>
<comment type="cofactor">
    <cofactor evidence="7">
        <name>[2Fe-2S] cluster</name>
        <dbReference type="ChEBI" id="CHEBI:190135"/>
    </cofactor>
</comment>
<dbReference type="GO" id="GO:0051537">
    <property type="term" value="F:2 iron, 2 sulfur cluster binding"/>
    <property type="evidence" value="ECO:0007669"/>
    <property type="project" value="UniProtKB-KW"/>
</dbReference>
<dbReference type="GO" id="GO:0046872">
    <property type="term" value="F:metal ion binding"/>
    <property type="evidence" value="ECO:0007669"/>
    <property type="project" value="UniProtKB-KW"/>
</dbReference>
<evidence type="ECO:0000313" key="11">
    <source>
        <dbReference type="EMBL" id="MBB1486222.1"/>
    </source>
</evidence>
<sequence length="73" mass="7733">MYVCLCSGVTDQQIRDAIAAGDTDLKALRKKLGVAISCGMCVPDAREILNTESEQLAMDLAIDITNTGQQCAA</sequence>
<proteinExistence type="inferred from homology"/>
<dbReference type="Gene3D" id="1.10.10.1100">
    <property type="entry name" value="BFD-like [2Fe-2S]-binding domain"/>
    <property type="match status" value="1"/>
</dbReference>
<evidence type="ECO:0000256" key="7">
    <source>
        <dbReference type="ARBA" id="ARBA00034078"/>
    </source>
</evidence>
<comment type="caution">
    <text evidence="11">The sequence shown here is derived from an EMBL/GenBank/DDBJ whole genome shotgun (WGS) entry which is preliminary data.</text>
</comment>
<dbReference type="PANTHER" id="PTHR37424">
    <property type="entry name" value="BACTERIOFERRITIN-ASSOCIATED FERREDOXIN"/>
    <property type="match status" value="1"/>
</dbReference>
<evidence type="ECO:0000256" key="6">
    <source>
        <dbReference type="ARBA" id="ARBA00023014"/>
    </source>
</evidence>
<dbReference type="InterPro" id="IPR007419">
    <property type="entry name" value="BFD-like_2Fe2S-bd_dom"/>
</dbReference>
<evidence type="ECO:0000256" key="9">
    <source>
        <dbReference type="ARBA" id="ARBA00046332"/>
    </source>
</evidence>
<keyword evidence="4" id="KW-0249">Electron transport</keyword>
<comment type="similarity">
    <text evidence="9">Belongs to the Bfd family.</text>
</comment>
<dbReference type="PANTHER" id="PTHR37424:SF1">
    <property type="entry name" value="BACTERIOFERRITIN-ASSOCIATED FERREDOXIN"/>
    <property type="match status" value="1"/>
</dbReference>
<dbReference type="Proteomes" id="UP000565262">
    <property type="component" value="Unassembled WGS sequence"/>
</dbReference>
<evidence type="ECO:0000256" key="8">
    <source>
        <dbReference type="ARBA" id="ARBA00039386"/>
    </source>
</evidence>
<evidence type="ECO:0000256" key="2">
    <source>
        <dbReference type="ARBA" id="ARBA00022714"/>
    </source>
</evidence>
<dbReference type="EMBL" id="JACJFM010000006">
    <property type="protein sequence ID" value="MBB1486222.1"/>
    <property type="molecule type" value="Genomic_DNA"/>
</dbReference>
<gene>
    <name evidence="11" type="ORF">H4O21_06335</name>
</gene>
<feature type="domain" description="BFD-like [2Fe-2S]-binding" evidence="10">
    <location>
        <begin position="2"/>
        <end position="50"/>
    </location>
</feature>
<keyword evidence="2" id="KW-0001">2Fe-2S</keyword>
<keyword evidence="3" id="KW-0479">Metal-binding</keyword>
<dbReference type="InterPro" id="IPR052371">
    <property type="entry name" value="BFD-associated_ferredoxin"/>
</dbReference>
<keyword evidence="1" id="KW-0813">Transport</keyword>
<evidence type="ECO:0000313" key="12">
    <source>
        <dbReference type="Proteomes" id="UP000565262"/>
    </source>
</evidence>
<evidence type="ECO:0000256" key="3">
    <source>
        <dbReference type="ARBA" id="ARBA00022723"/>
    </source>
</evidence>
<dbReference type="RefSeq" id="WP_182808012.1">
    <property type="nucleotide sequence ID" value="NZ_JACJFM010000006.1"/>
</dbReference>
<dbReference type="InterPro" id="IPR041854">
    <property type="entry name" value="BFD-like_2Fe2S-bd_dom_sf"/>
</dbReference>
<keyword evidence="12" id="KW-1185">Reference proteome</keyword>
<keyword evidence="5" id="KW-0408">Iron</keyword>
<evidence type="ECO:0000256" key="5">
    <source>
        <dbReference type="ARBA" id="ARBA00023004"/>
    </source>
</evidence>
<reference evidence="11 12" key="1">
    <citation type="submission" date="2020-08" db="EMBL/GenBank/DDBJ databases">
        <title>Oceanospirillum sp. nov. isolated from marine sediment.</title>
        <authorList>
            <person name="Ji X."/>
        </authorList>
    </citation>
    <scope>NUCLEOTIDE SEQUENCE [LARGE SCALE GENOMIC DNA]</scope>
    <source>
        <strain evidence="11 12">D5</strain>
    </source>
</reference>